<evidence type="ECO:0000313" key="3">
    <source>
        <dbReference type="EMBL" id="KAG2390381.1"/>
    </source>
</evidence>
<accession>A0A8T0JZU6</accession>
<dbReference type="Proteomes" id="UP000743370">
    <property type="component" value="Unassembled WGS sequence"/>
</dbReference>
<feature type="region of interest" description="Disordered" evidence="1">
    <location>
        <begin position="139"/>
        <end position="194"/>
    </location>
</feature>
<dbReference type="AlphaFoldDB" id="A0A8T0JZU6"/>
<feature type="region of interest" description="Disordered" evidence="1">
    <location>
        <begin position="1"/>
        <end position="28"/>
    </location>
</feature>
<reference evidence="3 4" key="1">
    <citation type="submission" date="2020-05" db="EMBL/GenBank/DDBJ databases">
        <title>Vigna angularis (adzuki bean) Var. LongXiaoDou No. 4 denovo assembly.</title>
        <authorList>
            <person name="Xiang H."/>
        </authorList>
    </citation>
    <scope>NUCLEOTIDE SEQUENCE [LARGE SCALE GENOMIC DNA]</scope>
    <source>
        <tissue evidence="3">Leaf</tissue>
    </source>
</reference>
<feature type="compositionally biased region" description="Polar residues" evidence="1">
    <location>
        <begin position="176"/>
        <end position="186"/>
    </location>
</feature>
<organism evidence="3 4">
    <name type="scientific">Phaseolus angularis</name>
    <name type="common">Azuki bean</name>
    <name type="synonym">Vigna angularis</name>
    <dbReference type="NCBI Taxonomy" id="3914"/>
    <lineage>
        <taxon>Eukaryota</taxon>
        <taxon>Viridiplantae</taxon>
        <taxon>Streptophyta</taxon>
        <taxon>Embryophyta</taxon>
        <taxon>Tracheophyta</taxon>
        <taxon>Spermatophyta</taxon>
        <taxon>Magnoliopsida</taxon>
        <taxon>eudicotyledons</taxon>
        <taxon>Gunneridae</taxon>
        <taxon>Pentapetalae</taxon>
        <taxon>rosids</taxon>
        <taxon>fabids</taxon>
        <taxon>Fabales</taxon>
        <taxon>Fabaceae</taxon>
        <taxon>Papilionoideae</taxon>
        <taxon>50 kb inversion clade</taxon>
        <taxon>NPAAA clade</taxon>
        <taxon>indigoferoid/millettioid clade</taxon>
        <taxon>Phaseoleae</taxon>
        <taxon>Vigna</taxon>
    </lineage>
</organism>
<evidence type="ECO:0000259" key="2">
    <source>
        <dbReference type="Pfam" id="PF03101"/>
    </source>
</evidence>
<dbReference type="InterPro" id="IPR004330">
    <property type="entry name" value="FAR1_DNA_bnd_dom"/>
</dbReference>
<evidence type="ECO:0000256" key="1">
    <source>
        <dbReference type="SAM" id="MobiDB-lite"/>
    </source>
</evidence>
<comment type="caution">
    <text evidence="3">The sequence shown here is derived from an EMBL/GenBank/DDBJ whole genome shotgun (WGS) entry which is preliminary data.</text>
</comment>
<sequence length="252" mass="28374">MDHTNTSLDDIQIDEQHEQTQEELNENNVQPLSIAPTIGMVFETVNEVKLFYRQYAISKGFGIRTRSSRKNNKNELCYFMMVCSRAGKYVSAIQNEMTGRPTCANDCSARMIVSKRDDKCHIQEEHLYDSNIVHDVDTTTNTTQIQSPKSVKRKGRPKTRRLKSTTETIKRKKPSTKGTNQTSNAIGDTMTDVPYTTLRNNSDVTVNTHYTTSNSIGPVSGVQSTGFMSLLTSLHNDMQNTQSSTTNIDNVF</sequence>
<dbReference type="Pfam" id="PF03101">
    <property type="entry name" value="FAR1"/>
    <property type="match status" value="1"/>
</dbReference>
<feature type="compositionally biased region" description="Basic residues" evidence="1">
    <location>
        <begin position="150"/>
        <end position="163"/>
    </location>
</feature>
<dbReference type="PANTHER" id="PTHR46328:SF35">
    <property type="entry name" value="PROTEIN FAR1-RELATED SEQUENCE 5-LIKE"/>
    <property type="match status" value="1"/>
</dbReference>
<feature type="compositionally biased region" description="Polar residues" evidence="1">
    <location>
        <begin position="139"/>
        <end position="149"/>
    </location>
</feature>
<proteinExistence type="predicted"/>
<dbReference type="PANTHER" id="PTHR46328">
    <property type="entry name" value="FAR-RED IMPAIRED RESPONSIVE (FAR1) FAMILY PROTEIN-RELATED"/>
    <property type="match status" value="1"/>
</dbReference>
<gene>
    <name evidence="3" type="ORF">HKW66_Vig0222130</name>
</gene>
<evidence type="ECO:0000313" key="4">
    <source>
        <dbReference type="Proteomes" id="UP000743370"/>
    </source>
</evidence>
<dbReference type="EMBL" id="JABFOF010000007">
    <property type="protein sequence ID" value="KAG2390381.1"/>
    <property type="molecule type" value="Genomic_DNA"/>
</dbReference>
<name>A0A8T0JZU6_PHAAN</name>
<protein>
    <recommendedName>
        <fullName evidence="2">FAR1 domain-containing protein</fullName>
    </recommendedName>
</protein>
<feature type="domain" description="FAR1" evidence="2">
    <location>
        <begin position="51"/>
        <end position="118"/>
    </location>
</feature>